<dbReference type="InterPro" id="IPR047490">
    <property type="entry name" value="SRRM2_cwf21"/>
</dbReference>
<dbReference type="Gene3D" id="6.10.140.420">
    <property type="match status" value="1"/>
</dbReference>
<evidence type="ECO:0000256" key="1">
    <source>
        <dbReference type="SAM" id="MobiDB-lite"/>
    </source>
</evidence>
<dbReference type="AlphaFoldDB" id="A0A8V5GUN7"/>
<dbReference type="PANTHER" id="PTHR34755">
    <property type="entry name" value="SERINE/ARGININE REPETITIVE MATRIX PROTEIN 3-RELATED"/>
    <property type="match status" value="1"/>
</dbReference>
<dbReference type="GO" id="GO:0003729">
    <property type="term" value="F:mRNA binding"/>
    <property type="evidence" value="ECO:0007669"/>
    <property type="project" value="TreeGrafter"/>
</dbReference>
<dbReference type="Ensembl" id="ENSMUNT00000030307.1">
    <property type="protein sequence ID" value="ENSMUNP00000025690.1"/>
    <property type="gene ID" value="ENSMUNG00000020740.1"/>
</dbReference>
<dbReference type="Proteomes" id="UP000694405">
    <property type="component" value="Unassembled WGS sequence"/>
</dbReference>
<feature type="region of interest" description="Disordered" evidence="1">
    <location>
        <begin position="194"/>
        <end position="219"/>
    </location>
</feature>
<accession>A0A8V5GUN7</accession>
<proteinExistence type="predicted"/>
<reference evidence="2" key="1">
    <citation type="submission" date="2020-03" db="EMBL/GenBank/DDBJ databases">
        <title>Melopsittacus undulatus (budgerigar) genome, bMelUnd1, maternal haplotype with Z.</title>
        <authorList>
            <person name="Gedman G."/>
            <person name="Mountcastle J."/>
            <person name="Haase B."/>
            <person name="Formenti G."/>
            <person name="Wright T."/>
            <person name="Apodaca J."/>
            <person name="Pelan S."/>
            <person name="Chow W."/>
            <person name="Rhie A."/>
            <person name="Howe K."/>
            <person name="Fedrigo O."/>
            <person name="Jarvis E.D."/>
        </authorList>
    </citation>
    <scope>NUCLEOTIDE SEQUENCE [LARGE SCALE GENOMIC DNA]</scope>
</reference>
<reference evidence="2" key="2">
    <citation type="submission" date="2025-08" db="UniProtKB">
        <authorList>
            <consortium name="Ensembl"/>
        </authorList>
    </citation>
    <scope>IDENTIFICATION</scope>
</reference>
<dbReference type="CDD" id="cd21375">
    <property type="entry name" value="cwf21_SRRM2"/>
    <property type="match status" value="1"/>
</dbReference>
<sequence>MRTGRGGAVRAVGRKRRRCLVASLRVPGVGASAAADGARWAPSEPAPAAAPTMYNGIGLATPRGSGTNGYVQRNLSALRHKKGGGPEPPPPGEEELRRLEAGLAKRPNPDILDHQRKRKVELKCLELTELMEEQGYAEGEIQEKVATFRMMLLEKDVALGEPEQKPTVTETHQLAEANERKNERLRAAFGISDSYVDGSAFDPSRRAKETPPEPPNPAP</sequence>
<dbReference type="Pfam" id="PF08312">
    <property type="entry name" value="cwf21"/>
    <property type="match status" value="1"/>
</dbReference>
<dbReference type="GO" id="GO:0005634">
    <property type="term" value="C:nucleus"/>
    <property type="evidence" value="ECO:0007669"/>
    <property type="project" value="UniProtKB-ARBA"/>
</dbReference>
<evidence type="ECO:0000313" key="3">
    <source>
        <dbReference type="Proteomes" id="UP000694405"/>
    </source>
</evidence>
<dbReference type="SMART" id="SM01115">
    <property type="entry name" value="cwf21"/>
    <property type="match status" value="1"/>
</dbReference>
<reference evidence="2" key="3">
    <citation type="submission" date="2025-09" db="UniProtKB">
        <authorList>
            <consortium name="Ensembl"/>
        </authorList>
    </citation>
    <scope>IDENTIFICATION</scope>
</reference>
<protein>
    <submittedName>
        <fullName evidence="2">Uncharacterized protein</fullName>
    </submittedName>
</protein>
<evidence type="ECO:0000313" key="2">
    <source>
        <dbReference type="Ensembl" id="ENSMUNP00000025690.1"/>
    </source>
</evidence>
<keyword evidence="3" id="KW-1185">Reference proteome</keyword>
<organism evidence="2 3">
    <name type="scientific">Melopsittacus undulatus</name>
    <name type="common">Budgerigar</name>
    <name type="synonym">Psittacus undulatus</name>
    <dbReference type="NCBI Taxonomy" id="13146"/>
    <lineage>
        <taxon>Eukaryota</taxon>
        <taxon>Metazoa</taxon>
        <taxon>Chordata</taxon>
        <taxon>Craniata</taxon>
        <taxon>Vertebrata</taxon>
        <taxon>Euteleostomi</taxon>
        <taxon>Archelosauria</taxon>
        <taxon>Archosauria</taxon>
        <taxon>Dinosauria</taxon>
        <taxon>Saurischia</taxon>
        <taxon>Theropoda</taxon>
        <taxon>Coelurosauria</taxon>
        <taxon>Aves</taxon>
        <taxon>Neognathae</taxon>
        <taxon>Neoaves</taxon>
        <taxon>Telluraves</taxon>
        <taxon>Australaves</taxon>
        <taxon>Psittaciformes</taxon>
        <taxon>Psittaculidae</taxon>
        <taxon>Melopsittacus</taxon>
    </lineage>
</organism>
<name>A0A8V5GUN7_MELUD</name>
<dbReference type="InterPro" id="IPR052109">
    <property type="entry name" value="SRRM_Domain-Containing"/>
</dbReference>
<dbReference type="PANTHER" id="PTHR34755:SF3">
    <property type="entry name" value="SERINE_ARGININE REPETITIVE MATRIX PROTEIN 2"/>
    <property type="match status" value="1"/>
</dbReference>
<dbReference type="InterPro" id="IPR013170">
    <property type="entry name" value="mRNA_splic_Cwf21_dom"/>
</dbReference>